<reference evidence="2 3" key="1">
    <citation type="submission" date="2014-08" db="EMBL/GenBank/DDBJ databases">
        <title>Complete genome sequence of Corynebacterium phocae M408/89/1(T)(=DSM 44612(T)), isolated from the common seal (Phoca vitulina).</title>
        <authorList>
            <person name="Ruckert C."/>
            <person name="Albersmeier A."/>
            <person name="Winkler A."/>
            <person name="Kalinowski J."/>
        </authorList>
    </citation>
    <scope>NUCLEOTIDE SEQUENCE [LARGE SCALE GENOMIC DNA]</scope>
    <source>
        <strain evidence="2 3">M408/89/1</strain>
    </source>
</reference>
<dbReference type="KEGG" id="cpho:CPHO_07025"/>
<gene>
    <name evidence="2" type="ORF">CPHO_07025</name>
</gene>
<name>A0A1L7D3E2_9CORY</name>
<keyword evidence="3" id="KW-1185">Reference proteome</keyword>
<dbReference type="STRING" id="161895.CPHO_07025"/>
<dbReference type="AlphaFoldDB" id="A0A1L7D3E2"/>
<feature type="region of interest" description="Disordered" evidence="1">
    <location>
        <begin position="201"/>
        <end position="245"/>
    </location>
</feature>
<sequence>MTTIVIRAFDFRHELQQGDSVEFVAPAARDGGVGVVIPRRQRLSLYRPDSTSPLRVENVVPGRLLVQFFDSGLPITRRFEVVVPDQEEITLRELLAGRYDYEEPVVSRVAALVEQAKRLVDNAAATPPPAPAVPSDLVEQVEEHSSRLIAYERGLREVQEEYGPLTERVGAMRRELNGKADNTTVDDLVARIDSLVARVEELESQPKQDPPVEDPPAAAPEKDPWADYGPWEEPEPETSSRSYSFASVPDTNPLAKLSDLAATKIELVPVIEYVRAKAKSLPEDKRNDLYLAEPVSKITGRTVIRDVWDGFPNKVGIVSASGAIAGDAKAKIDEIYSEIEGAA</sequence>
<accession>A0A1L7D3E2</accession>
<dbReference type="RefSeq" id="WP_075734411.1">
    <property type="nucleotide sequence ID" value="NZ_CP009249.1"/>
</dbReference>
<evidence type="ECO:0000256" key="1">
    <source>
        <dbReference type="SAM" id="MobiDB-lite"/>
    </source>
</evidence>
<proteinExistence type="predicted"/>
<protein>
    <submittedName>
        <fullName evidence="2">Uncharacterized protein</fullName>
    </submittedName>
</protein>
<evidence type="ECO:0000313" key="3">
    <source>
        <dbReference type="Proteomes" id="UP000185491"/>
    </source>
</evidence>
<organism evidence="2 3">
    <name type="scientific">Corynebacterium phocae</name>
    <dbReference type="NCBI Taxonomy" id="161895"/>
    <lineage>
        <taxon>Bacteria</taxon>
        <taxon>Bacillati</taxon>
        <taxon>Actinomycetota</taxon>
        <taxon>Actinomycetes</taxon>
        <taxon>Mycobacteriales</taxon>
        <taxon>Corynebacteriaceae</taxon>
        <taxon>Corynebacterium</taxon>
    </lineage>
</organism>
<evidence type="ECO:0000313" key="2">
    <source>
        <dbReference type="EMBL" id="APT92686.1"/>
    </source>
</evidence>
<dbReference type="EMBL" id="CP009249">
    <property type="protein sequence ID" value="APT92686.1"/>
    <property type="molecule type" value="Genomic_DNA"/>
</dbReference>
<dbReference type="Proteomes" id="UP000185491">
    <property type="component" value="Chromosome"/>
</dbReference>